<dbReference type="FunFam" id="3.40.50.2030:FF:000001">
    <property type="entry name" value="Hydroxylamine reductase"/>
    <property type="match status" value="1"/>
</dbReference>
<dbReference type="GO" id="GO:0042542">
    <property type="term" value="P:response to hydrogen peroxide"/>
    <property type="evidence" value="ECO:0007669"/>
    <property type="project" value="TreeGrafter"/>
</dbReference>
<evidence type="ECO:0000313" key="9">
    <source>
        <dbReference type="EMBL" id="RGR71172.1"/>
    </source>
</evidence>
<keyword evidence="4 8" id="KW-0560">Oxidoreductase</keyword>
<comment type="cofactor">
    <cofactor evidence="8">
        <name>hybrid [4Fe-2O-2S] cluster</name>
        <dbReference type="ChEBI" id="CHEBI:60519"/>
    </cofactor>
    <text evidence="8">Binds 1 hybrid [4Fe-2O-2S] cluster.</text>
</comment>
<dbReference type="NCBIfam" id="TIGR01703">
    <property type="entry name" value="hybrid_clust"/>
    <property type="match status" value="1"/>
</dbReference>
<reference evidence="11 12" key="1">
    <citation type="submission" date="2018-08" db="EMBL/GenBank/DDBJ databases">
        <title>A genome reference for cultivated species of the human gut microbiota.</title>
        <authorList>
            <person name="Zou Y."/>
            <person name="Xue W."/>
            <person name="Luo G."/>
        </authorList>
    </citation>
    <scope>NUCLEOTIDE SEQUENCE [LARGE SCALE GENOMIC DNA]</scope>
    <source>
        <strain evidence="9 11">AF24-29LB</strain>
        <strain evidence="10 12">OF02-6LB</strain>
    </source>
</reference>
<dbReference type="GO" id="GO:0050418">
    <property type="term" value="F:hydroxylamine reductase activity"/>
    <property type="evidence" value="ECO:0007669"/>
    <property type="project" value="UniProtKB-UniRule"/>
</dbReference>
<organism evidence="9 11">
    <name type="scientific">Bacteroides caccae</name>
    <dbReference type="NCBI Taxonomy" id="47678"/>
    <lineage>
        <taxon>Bacteria</taxon>
        <taxon>Pseudomonadati</taxon>
        <taxon>Bacteroidota</taxon>
        <taxon>Bacteroidia</taxon>
        <taxon>Bacteroidales</taxon>
        <taxon>Bacteroidaceae</taxon>
        <taxon>Bacteroides</taxon>
    </lineage>
</organism>
<feature type="binding site" evidence="8">
    <location>
        <position position="3"/>
    </location>
    <ligand>
        <name>[4Fe-4S] cluster</name>
        <dbReference type="ChEBI" id="CHEBI:49883"/>
    </ligand>
</feature>
<feature type="binding site" evidence="8">
    <location>
        <position position="302"/>
    </location>
    <ligand>
        <name>hybrid [4Fe-2O-2S] cluster</name>
        <dbReference type="ChEBI" id="CHEBI:60519"/>
    </ligand>
</feature>
<dbReference type="PANTHER" id="PTHR30109:SF0">
    <property type="entry name" value="HYDROXYLAMINE REDUCTASE"/>
    <property type="match status" value="1"/>
</dbReference>
<dbReference type="FunFam" id="1.20.1270.20:FF:000001">
    <property type="entry name" value="Hydroxylamine reductase"/>
    <property type="match status" value="1"/>
</dbReference>
<evidence type="ECO:0000313" key="12">
    <source>
        <dbReference type="Proteomes" id="UP000284431"/>
    </source>
</evidence>
<keyword evidence="5 8" id="KW-0408">Iron</keyword>
<comment type="catalytic activity">
    <reaction evidence="7 8">
        <text>A + NH4(+) + H2O = hydroxylamine + AH2 + H(+)</text>
        <dbReference type="Rhea" id="RHEA:22052"/>
        <dbReference type="ChEBI" id="CHEBI:13193"/>
        <dbReference type="ChEBI" id="CHEBI:15377"/>
        <dbReference type="ChEBI" id="CHEBI:15378"/>
        <dbReference type="ChEBI" id="CHEBI:15429"/>
        <dbReference type="ChEBI" id="CHEBI:17499"/>
        <dbReference type="ChEBI" id="CHEBI:28938"/>
        <dbReference type="EC" id="1.7.99.1"/>
    </reaction>
</comment>
<evidence type="ECO:0000256" key="3">
    <source>
        <dbReference type="ARBA" id="ARBA00022723"/>
    </source>
</evidence>
<evidence type="ECO:0000256" key="6">
    <source>
        <dbReference type="ARBA" id="ARBA00023014"/>
    </source>
</evidence>
<feature type="binding site" evidence="8">
    <location>
        <position position="21"/>
    </location>
    <ligand>
        <name>[4Fe-4S] cluster</name>
        <dbReference type="ChEBI" id="CHEBI:49883"/>
    </ligand>
</feature>
<dbReference type="SUPFAM" id="SSF56821">
    <property type="entry name" value="Prismane protein-like"/>
    <property type="match status" value="1"/>
</dbReference>
<comment type="function">
    <text evidence="8">Catalyzes the reduction of hydroxylamine to form NH(3) and H(2)O.</text>
</comment>
<dbReference type="InterPro" id="IPR011254">
    <property type="entry name" value="Prismane-like_sf"/>
</dbReference>
<dbReference type="InterPro" id="IPR016100">
    <property type="entry name" value="Prismane_a-bundle"/>
</dbReference>
<evidence type="ECO:0000256" key="4">
    <source>
        <dbReference type="ARBA" id="ARBA00023002"/>
    </source>
</evidence>
<dbReference type="AlphaFoldDB" id="A0A413MKM9"/>
<dbReference type="GO" id="GO:0046872">
    <property type="term" value="F:metal ion binding"/>
    <property type="evidence" value="ECO:0007669"/>
    <property type="project" value="UniProtKB-KW"/>
</dbReference>
<gene>
    <name evidence="8" type="primary">hcp</name>
    <name evidence="9" type="ORF">DWY26_10960</name>
    <name evidence="10" type="ORF">DXA49_13105</name>
</gene>
<proteinExistence type="inferred from homology"/>
<dbReference type="CDD" id="cd01914">
    <property type="entry name" value="HCP"/>
    <property type="match status" value="1"/>
</dbReference>
<feature type="binding site" evidence="8">
    <location>
        <position position="424"/>
    </location>
    <ligand>
        <name>hybrid [4Fe-2O-2S] cluster</name>
        <dbReference type="ChEBI" id="CHEBI:60519"/>
    </ligand>
</feature>
<evidence type="ECO:0000313" key="11">
    <source>
        <dbReference type="Proteomes" id="UP000284205"/>
    </source>
</evidence>
<keyword evidence="3 8" id="KW-0479">Metal-binding</keyword>
<comment type="similarity">
    <text evidence="8">Belongs to the HCP family.</text>
</comment>
<comment type="cofactor">
    <cofactor evidence="8">
        <name>[4Fe-4S] cluster</name>
        <dbReference type="ChEBI" id="CHEBI:49883"/>
    </cofactor>
    <text evidence="8">Binds 1 [4Fe-4S] cluster.</text>
</comment>
<evidence type="ECO:0000256" key="2">
    <source>
        <dbReference type="ARBA" id="ARBA00022490"/>
    </source>
</evidence>
<feature type="binding site" evidence="8">
    <location>
        <position position="484"/>
    </location>
    <ligand>
        <name>hybrid [4Fe-2O-2S] cluster</name>
        <dbReference type="ChEBI" id="CHEBI:60519"/>
    </ligand>
</feature>
<dbReference type="InterPro" id="IPR010048">
    <property type="entry name" value="Hydroxylam_reduct"/>
</dbReference>
<dbReference type="NCBIfam" id="NF003658">
    <property type="entry name" value="PRK05290.1"/>
    <property type="match status" value="1"/>
</dbReference>
<feature type="binding site" evidence="8">
    <location>
        <position position="234"/>
    </location>
    <ligand>
        <name>hybrid [4Fe-2O-2S] cluster</name>
        <dbReference type="ChEBI" id="CHEBI:60519"/>
    </ligand>
</feature>
<dbReference type="Proteomes" id="UP000284431">
    <property type="component" value="Unassembled WGS sequence"/>
</dbReference>
<dbReference type="InterPro" id="IPR004137">
    <property type="entry name" value="HCP/CODH"/>
</dbReference>
<dbReference type="FunFam" id="3.40.50.2030:FF:000002">
    <property type="entry name" value="Hydroxylamine reductase"/>
    <property type="match status" value="1"/>
</dbReference>
<keyword evidence="6 8" id="KW-0411">Iron-sulfur</keyword>
<accession>A0A413MKM9</accession>
<dbReference type="InterPro" id="IPR016099">
    <property type="entry name" value="Prismane-like_a/b-sand"/>
</dbReference>
<feature type="modified residue" description="Cysteine persulfide" evidence="8">
    <location>
        <position position="396"/>
    </location>
</feature>
<feature type="binding site" description="via persulfide group" evidence="8">
    <location>
        <position position="396"/>
    </location>
    <ligand>
        <name>hybrid [4Fe-2O-2S] cluster</name>
        <dbReference type="ChEBI" id="CHEBI:60519"/>
    </ligand>
</feature>
<feature type="binding site" evidence="8">
    <location>
        <position position="449"/>
    </location>
    <ligand>
        <name>hybrid [4Fe-2O-2S] cluster</name>
        <dbReference type="ChEBI" id="CHEBI:60519"/>
    </ligand>
</feature>
<evidence type="ECO:0000313" key="10">
    <source>
        <dbReference type="EMBL" id="RGY24679.1"/>
    </source>
</evidence>
<sequence>MFCYQCQETAMGTGCTLKGVCGKTSEVANLQDLLLFVIRGIAVYNEHLRKEGHSSEEADKFIYDSLFITITNANFDKAAIIGKIKEGLRLKKELGGKVSIKNAPDECLWNGNEDEFEEKAKTVGVLRTPDEDIRSLKELVHYGLKGMAAYVEHAHNLGYQSPEIFAFMQHALAELTRNDITMEELVQLTLETGQHGVSAMAQLDTANTSSYGNPEITEVNIGVRNNPGILISGHDLKDLEELLEQTEGTGIDIYTHSEMLPAHYYPQLKKYKHLAGNYGNAWWKQKEEFESFNGPILFTSNCIVPPRSNASYKDRIYVTGACGLEGAHYIPERKDGKPKDFSALIAHAKQCQPPVAIENGTLIGGFAHAQVTALADKVVEAVKSGAIRKFFVMAGCDGRMKSREYYTEFARKLPNDTVILTAGCAKYRYNKLSLGDINGIPRVLDAGQCNDSYSLAVIALKLKEIFGLDDVNKLPIVYNIAWYEQKAVIVLLALLALGVKNIHLGPTLPAFLSPNVKNVLIEQFGIGGISSVDEDIMKFLS</sequence>
<feature type="binding site" evidence="8">
    <location>
        <position position="15"/>
    </location>
    <ligand>
        <name>[4Fe-4S] cluster</name>
        <dbReference type="ChEBI" id="CHEBI:49883"/>
    </ligand>
</feature>
<evidence type="ECO:0000256" key="1">
    <source>
        <dbReference type="ARBA" id="ARBA00004496"/>
    </source>
</evidence>
<evidence type="ECO:0000256" key="7">
    <source>
        <dbReference type="ARBA" id="ARBA00051350"/>
    </source>
</evidence>
<dbReference type="EMBL" id="QRUO01000009">
    <property type="protein sequence ID" value="RGR71172.1"/>
    <property type="molecule type" value="Genomic_DNA"/>
</dbReference>
<feature type="binding site" evidence="8">
    <location>
        <position position="486"/>
    </location>
    <ligand>
        <name>hybrid [4Fe-2O-2S] cluster</name>
        <dbReference type="ChEBI" id="CHEBI:60519"/>
    </ligand>
</feature>
<keyword evidence="8" id="KW-0004">4Fe-4S</keyword>
<dbReference type="GO" id="GO:0004601">
    <property type="term" value="F:peroxidase activity"/>
    <property type="evidence" value="ECO:0007669"/>
    <property type="project" value="TreeGrafter"/>
</dbReference>
<feature type="binding site" evidence="8">
    <location>
        <position position="6"/>
    </location>
    <ligand>
        <name>[4Fe-4S] cluster</name>
        <dbReference type="ChEBI" id="CHEBI:49883"/>
    </ligand>
</feature>
<dbReference type="EMBL" id="QSCS01000020">
    <property type="protein sequence ID" value="RGY24679.1"/>
    <property type="molecule type" value="Genomic_DNA"/>
</dbReference>
<keyword evidence="2 8" id="KW-0963">Cytoplasm</keyword>
<evidence type="ECO:0000256" key="5">
    <source>
        <dbReference type="ARBA" id="ARBA00023004"/>
    </source>
</evidence>
<dbReference type="EC" id="1.7.99.1" evidence="8"/>
<dbReference type="Proteomes" id="UP000284205">
    <property type="component" value="Unassembled WGS sequence"/>
</dbReference>
<dbReference type="GO" id="GO:0005737">
    <property type="term" value="C:cytoplasm"/>
    <property type="evidence" value="ECO:0007669"/>
    <property type="project" value="UniProtKB-SubCell"/>
</dbReference>
<evidence type="ECO:0000256" key="8">
    <source>
        <dbReference type="HAMAP-Rule" id="MF_00069"/>
    </source>
</evidence>
<dbReference type="Gene3D" id="1.20.1270.20">
    <property type="match status" value="2"/>
</dbReference>
<comment type="caution">
    <text evidence="9">The sequence shown here is derived from an EMBL/GenBank/DDBJ whole genome shotgun (WGS) entry which is preliminary data.</text>
</comment>
<feature type="binding site" evidence="8">
    <location>
        <position position="258"/>
    </location>
    <ligand>
        <name>hybrid [4Fe-2O-2S] cluster</name>
        <dbReference type="ChEBI" id="CHEBI:60519"/>
    </ligand>
</feature>
<dbReference type="Pfam" id="PF03063">
    <property type="entry name" value="Prismane"/>
    <property type="match status" value="1"/>
</dbReference>
<dbReference type="Gene3D" id="3.40.50.2030">
    <property type="match status" value="2"/>
</dbReference>
<comment type="subcellular location">
    <subcellularLocation>
        <location evidence="1 8">Cytoplasm</location>
    </subcellularLocation>
</comment>
<dbReference type="PANTHER" id="PTHR30109">
    <property type="entry name" value="HYDROXYLAMINE REDUCTASE"/>
    <property type="match status" value="1"/>
</dbReference>
<protein>
    <recommendedName>
        <fullName evidence="8">Hydroxylamine reductase</fullName>
        <ecNumber evidence="8">1.7.99.1</ecNumber>
    </recommendedName>
    <alternativeName>
        <fullName evidence="8">Hybrid-cluster protein</fullName>
        <shortName evidence="8">HCP</shortName>
    </alternativeName>
    <alternativeName>
        <fullName evidence="8">Prismane protein</fullName>
    </alternativeName>
</protein>
<dbReference type="HAMAP" id="MF_00069">
    <property type="entry name" value="Hydroxylam_reduct"/>
    <property type="match status" value="1"/>
</dbReference>
<name>A0A413MKM9_9BACE</name>
<dbReference type="PIRSF" id="PIRSF000076">
    <property type="entry name" value="HCP"/>
    <property type="match status" value="1"/>
</dbReference>
<dbReference type="GO" id="GO:0051539">
    <property type="term" value="F:4 iron, 4 sulfur cluster binding"/>
    <property type="evidence" value="ECO:0007669"/>
    <property type="project" value="UniProtKB-KW"/>
</dbReference>